<protein>
    <recommendedName>
        <fullName evidence="2">GPI inositol-deacylase PGAP1-like alpha/beta domain-containing protein</fullName>
    </recommendedName>
</protein>
<sequence length="466" mass="48278">MSPRQPVPSRPHTSPATPAGGSVSRTLKLGLQQTTRQVEAVHGAISATAFGLLRRIPFVGLPVRIAEGIHDTIAGGVYAVARHGGGALLDVAASVEESALAPGAPTARRVGALRAALNAVAGDQLAARGNPLAIAMGVFCAGQRLPLDAGALAAMLADSFPARPAAALQRIVIFVHGFGCDENIWLGGSSADRVADSADTARAASATALDAADTEPGRQPGIDAGIGERLADDLGLTSLYLRYNSGLPIEDNGRALGELLETLVAAWPARRPEIVLIGHSAGGLVARCACEAVDDAGEWPRWPWQRQARMLICLATPHGGAPLEKVADLATQALGLSPLTASLGRSASERRRRIDALRRDLAEPRPGAATRGIACRLLGTSLADDVEHPLGEWLGDGVVSLSGATHHPAPGDVASRRIGGVGHFALLHDERVYQQVREWIAALPQKAAPKATRRPRKAPVAAPAGG</sequence>
<feature type="region of interest" description="Disordered" evidence="1">
    <location>
        <begin position="1"/>
        <end position="23"/>
    </location>
</feature>
<dbReference type="Proteomes" id="UP000587070">
    <property type="component" value="Unassembled WGS sequence"/>
</dbReference>
<evidence type="ECO:0000256" key="1">
    <source>
        <dbReference type="SAM" id="MobiDB-lite"/>
    </source>
</evidence>
<proteinExistence type="predicted"/>
<feature type="region of interest" description="Disordered" evidence="1">
    <location>
        <begin position="446"/>
        <end position="466"/>
    </location>
</feature>
<dbReference type="OrthoDB" id="556502at2"/>
<keyword evidence="4" id="KW-1185">Reference proteome</keyword>
<dbReference type="InterPro" id="IPR029058">
    <property type="entry name" value="AB_hydrolase_fold"/>
</dbReference>
<dbReference type="GO" id="GO:0016788">
    <property type="term" value="F:hydrolase activity, acting on ester bonds"/>
    <property type="evidence" value="ECO:0007669"/>
    <property type="project" value="InterPro"/>
</dbReference>
<dbReference type="Pfam" id="PF07819">
    <property type="entry name" value="PGAP1"/>
    <property type="match status" value="1"/>
</dbReference>
<dbReference type="RefSeq" id="WP_153114563.1">
    <property type="nucleotide sequence ID" value="NZ_JACIGE010000002.1"/>
</dbReference>
<dbReference type="InterPro" id="IPR012908">
    <property type="entry name" value="PGAP1-ab_dom-like"/>
</dbReference>
<evidence type="ECO:0000259" key="2">
    <source>
        <dbReference type="Pfam" id="PF07819"/>
    </source>
</evidence>
<dbReference type="EMBL" id="JACIGE010000002">
    <property type="protein sequence ID" value="MBB4246498.1"/>
    <property type="molecule type" value="Genomic_DNA"/>
</dbReference>
<organism evidence="3 4">
    <name type="scientific">Rhodocyclus tenuis</name>
    <name type="common">Rhodospirillum tenue</name>
    <dbReference type="NCBI Taxonomy" id="1066"/>
    <lineage>
        <taxon>Bacteria</taxon>
        <taxon>Pseudomonadati</taxon>
        <taxon>Pseudomonadota</taxon>
        <taxon>Betaproteobacteria</taxon>
        <taxon>Rhodocyclales</taxon>
        <taxon>Rhodocyclaceae</taxon>
        <taxon>Rhodocyclus</taxon>
    </lineage>
</organism>
<name>A0A840G720_RHOTE</name>
<reference evidence="3 4" key="1">
    <citation type="submission" date="2020-08" db="EMBL/GenBank/DDBJ databases">
        <title>Genome sequencing of Purple Non-Sulfur Bacteria from various extreme environments.</title>
        <authorList>
            <person name="Mayer M."/>
        </authorList>
    </citation>
    <scope>NUCLEOTIDE SEQUENCE [LARGE SCALE GENOMIC DNA]</scope>
    <source>
        <strain evidence="3 4">2761</strain>
    </source>
</reference>
<evidence type="ECO:0000313" key="3">
    <source>
        <dbReference type="EMBL" id="MBB4246498.1"/>
    </source>
</evidence>
<evidence type="ECO:0000313" key="4">
    <source>
        <dbReference type="Proteomes" id="UP000587070"/>
    </source>
</evidence>
<dbReference type="SUPFAM" id="SSF53474">
    <property type="entry name" value="alpha/beta-Hydrolases"/>
    <property type="match status" value="1"/>
</dbReference>
<gene>
    <name evidence="3" type="ORF">GGD90_000855</name>
</gene>
<comment type="caution">
    <text evidence="3">The sequence shown here is derived from an EMBL/GenBank/DDBJ whole genome shotgun (WGS) entry which is preliminary data.</text>
</comment>
<accession>A0A840G720</accession>
<feature type="domain" description="GPI inositol-deacylase PGAP1-like alpha/beta" evidence="2">
    <location>
        <begin position="270"/>
        <end position="324"/>
    </location>
</feature>
<dbReference type="AlphaFoldDB" id="A0A840G720"/>
<dbReference type="Gene3D" id="3.40.50.1820">
    <property type="entry name" value="alpha/beta hydrolase"/>
    <property type="match status" value="1"/>
</dbReference>